<dbReference type="PROSITE" id="PS51275">
    <property type="entry name" value="PEPTIDASE_C26_GGH"/>
    <property type="match status" value="1"/>
</dbReference>
<accession>A0A1Y1I0X1</accession>
<dbReference type="OrthoDB" id="64220at2759"/>
<dbReference type="OMA" id="NRFQWDR"/>
<dbReference type="GO" id="GO:0046900">
    <property type="term" value="P:tetrahydrofolylpolyglutamate metabolic process"/>
    <property type="evidence" value="ECO:0000318"/>
    <property type="project" value="GO_Central"/>
</dbReference>
<feature type="active site" evidence="9">
    <location>
        <position position="315"/>
    </location>
</feature>
<evidence type="ECO:0000256" key="2">
    <source>
        <dbReference type="ARBA" id="ARBA00011083"/>
    </source>
</evidence>
<sequence>MSGHKSIGVVSANCSVPNSADDSADDENAGFDGDDDDDVSLKPARRMGVQGNEKLAPEDESEDDSWRVEGTDWQGDLGRSVDLPWPGHHKHRHLLIGVLTQPYYSWNMTKPDAEHTGLDKLFIGASYVRLLEAGGAQVVPVFHDSTDEEFEKVMSQINMLVIPGGFASLKKSSEFYQAGKKLLDIAMRLNDDGDFFAVHGICLGMELMLKAVSAKHKILRRVNATAAPATLFFPYRSARRKAMFAWLSDELIERIKQVPVAMENHHFGLNPDRFDENEDISNFYEMLTTSPDKEGTHYVSTIQATSYPFTGTQWHPEKSAYEWYSTYHVPHSLDAIQLMQATANFIVSQARRNDHRLPCWDDERKLLIYNYPLLFGSRQRHSVYDQYYIVPARAERQALAQGEQAATI</sequence>
<dbReference type="EMBL" id="DF237038">
    <property type="protein sequence ID" value="GAQ81738.1"/>
    <property type="molecule type" value="Genomic_DNA"/>
</dbReference>
<keyword evidence="4" id="KW-0964">Secreted</keyword>
<name>A0A1Y1I0X1_KLENI</name>
<dbReference type="Pfam" id="PF00117">
    <property type="entry name" value="GATase"/>
    <property type="match status" value="1"/>
</dbReference>
<dbReference type="Proteomes" id="UP000054558">
    <property type="component" value="Unassembled WGS sequence"/>
</dbReference>
<evidence type="ECO:0000256" key="7">
    <source>
        <dbReference type="ARBA" id="ARBA00051589"/>
    </source>
</evidence>
<feature type="region of interest" description="Disordered" evidence="10">
    <location>
        <begin position="1"/>
        <end position="66"/>
    </location>
</feature>
<evidence type="ECO:0000256" key="9">
    <source>
        <dbReference type="PROSITE-ProRule" id="PRU00607"/>
    </source>
</evidence>
<protein>
    <recommendedName>
        <fullName evidence="3 9">folate gamma-glutamyl hydrolase</fullName>
        <ecNumber evidence="3 9">3.4.19.9</ecNumber>
    </recommendedName>
</protein>
<dbReference type="InterPro" id="IPR015527">
    <property type="entry name" value="Pept_C26_g-glut_hydrolase"/>
</dbReference>
<feature type="domain" description="Glutamine amidotransferase" evidence="11">
    <location>
        <begin position="129"/>
        <end position="320"/>
    </location>
</feature>
<dbReference type="EC" id="3.4.19.9" evidence="3 9"/>
<feature type="active site" description="Proton donor" evidence="8">
    <location>
        <position position="315"/>
    </location>
</feature>
<comment type="subcellular location">
    <subcellularLocation>
        <location evidence="1">Secreted</location>
        <location evidence="1">Extracellular space</location>
    </subcellularLocation>
</comment>
<evidence type="ECO:0000256" key="3">
    <source>
        <dbReference type="ARBA" id="ARBA00012886"/>
    </source>
</evidence>
<evidence type="ECO:0000313" key="13">
    <source>
        <dbReference type="Proteomes" id="UP000054558"/>
    </source>
</evidence>
<evidence type="ECO:0000259" key="11">
    <source>
        <dbReference type="Pfam" id="PF00117"/>
    </source>
</evidence>
<feature type="compositionally biased region" description="Acidic residues" evidence="10">
    <location>
        <begin position="22"/>
        <end position="38"/>
    </location>
</feature>
<organism evidence="12 13">
    <name type="scientific">Klebsormidium nitens</name>
    <name type="common">Green alga</name>
    <name type="synonym">Ulothrix nitens</name>
    <dbReference type="NCBI Taxonomy" id="105231"/>
    <lineage>
        <taxon>Eukaryota</taxon>
        <taxon>Viridiplantae</taxon>
        <taxon>Streptophyta</taxon>
        <taxon>Klebsormidiophyceae</taxon>
        <taxon>Klebsormidiales</taxon>
        <taxon>Klebsormidiaceae</taxon>
        <taxon>Klebsormidium</taxon>
    </lineage>
</organism>
<dbReference type="PANTHER" id="PTHR11315:SF0">
    <property type="entry name" value="FOLATE GAMMA-GLUTAMYL HYDROLASE"/>
    <property type="match status" value="1"/>
</dbReference>
<proteinExistence type="inferred from homology"/>
<dbReference type="GO" id="GO:0016740">
    <property type="term" value="F:transferase activity"/>
    <property type="evidence" value="ECO:0007669"/>
    <property type="project" value="UniProtKB-KW"/>
</dbReference>
<dbReference type="Gene3D" id="3.40.50.880">
    <property type="match status" value="1"/>
</dbReference>
<keyword evidence="13" id="KW-1185">Reference proteome</keyword>
<keyword evidence="6 9" id="KW-0378">Hydrolase</keyword>
<keyword evidence="12" id="KW-0315">Glutamine amidotransferase</keyword>
<comment type="similarity">
    <text evidence="2">Belongs to the peptidase C26 family.</text>
</comment>
<evidence type="ECO:0000256" key="8">
    <source>
        <dbReference type="PIRSR" id="PIRSR615527-1"/>
    </source>
</evidence>
<gene>
    <name evidence="12" type="ORF">KFL_000890270</name>
</gene>
<dbReference type="PROSITE" id="PS51273">
    <property type="entry name" value="GATASE_TYPE_1"/>
    <property type="match status" value="1"/>
</dbReference>
<keyword evidence="5" id="KW-0732">Signal</keyword>
<dbReference type="FunFam" id="3.40.50.880:FF:000024">
    <property type="entry name" value="Folate gamma-glutamyl hydrolase"/>
    <property type="match status" value="1"/>
</dbReference>
<dbReference type="GO" id="GO:0034722">
    <property type="term" value="F:gamma-glutamyl-peptidase activity"/>
    <property type="evidence" value="ECO:0000318"/>
    <property type="project" value="GO_Central"/>
</dbReference>
<dbReference type="SUPFAM" id="SSF52317">
    <property type="entry name" value="Class I glutamine amidotransferase-like"/>
    <property type="match status" value="1"/>
</dbReference>
<dbReference type="InterPro" id="IPR029062">
    <property type="entry name" value="Class_I_gatase-like"/>
</dbReference>
<evidence type="ECO:0000256" key="10">
    <source>
        <dbReference type="SAM" id="MobiDB-lite"/>
    </source>
</evidence>
<dbReference type="GO" id="GO:0005576">
    <property type="term" value="C:extracellular region"/>
    <property type="evidence" value="ECO:0007669"/>
    <property type="project" value="UniProtKB-SubCell"/>
</dbReference>
<dbReference type="AlphaFoldDB" id="A0A1Y1I0X1"/>
<comment type="catalytic activity">
    <reaction evidence="7 9">
        <text>(6S)-5,6,7,8-tetrahydrofolyl-(gamma-L-Glu)(n) + (n-1) H2O = (6S)-5,6,7,8-tetrahydrofolate + (n-1) L-glutamate</text>
        <dbReference type="Rhea" id="RHEA:56784"/>
        <dbReference type="Rhea" id="RHEA-COMP:14738"/>
        <dbReference type="ChEBI" id="CHEBI:15377"/>
        <dbReference type="ChEBI" id="CHEBI:29985"/>
        <dbReference type="ChEBI" id="CHEBI:57453"/>
        <dbReference type="ChEBI" id="CHEBI:141005"/>
        <dbReference type="EC" id="3.4.19.9"/>
    </reaction>
</comment>
<evidence type="ECO:0000256" key="6">
    <source>
        <dbReference type="ARBA" id="ARBA00022801"/>
    </source>
</evidence>
<evidence type="ECO:0000256" key="1">
    <source>
        <dbReference type="ARBA" id="ARBA00004239"/>
    </source>
</evidence>
<feature type="active site" description="Nucleophile" evidence="8 9">
    <location>
        <position position="202"/>
    </location>
</feature>
<dbReference type="STRING" id="105231.A0A1Y1I0X1"/>
<dbReference type="GO" id="GO:0005773">
    <property type="term" value="C:vacuole"/>
    <property type="evidence" value="ECO:0000318"/>
    <property type="project" value="GO_Central"/>
</dbReference>
<keyword evidence="12" id="KW-0808">Transferase</keyword>
<evidence type="ECO:0000256" key="5">
    <source>
        <dbReference type="ARBA" id="ARBA00022729"/>
    </source>
</evidence>
<evidence type="ECO:0000313" key="12">
    <source>
        <dbReference type="EMBL" id="GAQ81738.1"/>
    </source>
</evidence>
<evidence type="ECO:0000256" key="4">
    <source>
        <dbReference type="ARBA" id="ARBA00022525"/>
    </source>
</evidence>
<reference evidence="12 13" key="1">
    <citation type="journal article" date="2014" name="Nat. Commun.">
        <title>Klebsormidium flaccidum genome reveals primary factors for plant terrestrial adaptation.</title>
        <authorList>
            <person name="Hori K."/>
            <person name="Maruyama F."/>
            <person name="Fujisawa T."/>
            <person name="Togashi T."/>
            <person name="Yamamoto N."/>
            <person name="Seo M."/>
            <person name="Sato S."/>
            <person name="Yamada T."/>
            <person name="Mori H."/>
            <person name="Tajima N."/>
            <person name="Moriyama T."/>
            <person name="Ikeuchi M."/>
            <person name="Watanabe M."/>
            <person name="Wada H."/>
            <person name="Kobayashi K."/>
            <person name="Saito M."/>
            <person name="Masuda T."/>
            <person name="Sasaki-Sekimoto Y."/>
            <person name="Mashiguchi K."/>
            <person name="Awai K."/>
            <person name="Shimojima M."/>
            <person name="Masuda S."/>
            <person name="Iwai M."/>
            <person name="Nobusawa T."/>
            <person name="Narise T."/>
            <person name="Kondo S."/>
            <person name="Saito H."/>
            <person name="Sato R."/>
            <person name="Murakawa M."/>
            <person name="Ihara Y."/>
            <person name="Oshima-Yamada Y."/>
            <person name="Ohtaka K."/>
            <person name="Satoh M."/>
            <person name="Sonobe K."/>
            <person name="Ishii M."/>
            <person name="Ohtani R."/>
            <person name="Kanamori-Sato M."/>
            <person name="Honoki R."/>
            <person name="Miyazaki D."/>
            <person name="Mochizuki H."/>
            <person name="Umetsu J."/>
            <person name="Higashi K."/>
            <person name="Shibata D."/>
            <person name="Kamiya Y."/>
            <person name="Sato N."/>
            <person name="Nakamura Y."/>
            <person name="Tabata S."/>
            <person name="Ida S."/>
            <person name="Kurokawa K."/>
            <person name="Ohta H."/>
        </authorList>
    </citation>
    <scope>NUCLEOTIDE SEQUENCE [LARGE SCALE GENOMIC DNA]</scope>
    <source>
        <strain evidence="12 13">NIES-2285</strain>
    </source>
</reference>
<dbReference type="PANTHER" id="PTHR11315">
    <property type="entry name" value="PROTEASE FAMILY C26 GAMMA-GLUTAMYL HYDROLASE"/>
    <property type="match status" value="1"/>
</dbReference>
<dbReference type="InterPro" id="IPR017926">
    <property type="entry name" value="GATASE"/>
</dbReference>